<feature type="non-terminal residue" evidence="1">
    <location>
        <position position="1"/>
    </location>
</feature>
<proteinExistence type="predicted"/>
<name>A0ACA9LLD3_9GLOM</name>
<dbReference type="EMBL" id="CAJVPU010004462">
    <property type="protein sequence ID" value="CAG8533406.1"/>
    <property type="molecule type" value="Genomic_DNA"/>
</dbReference>
<protein>
    <submittedName>
        <fullName evidence="1">15652_t:CDS:1</fullName>
    </submittedName>
</protein>
<organism evidence="1 2">
    <name type="scientific">Dentiscutata heterogama</name>
    <dbReference type="NCBI Taxonomy" id="1316150"/>
    <lineage>
        <taxon>Eukaryota</taxon>
        <taxon>Fungi</taxon>
        <taxon>Fungi incertae sedis</taxon>
        <taxon>Mucoromycota</taxon>
        <taxon>Glomeromycotina</taxon>
        <taxon>Glomeromycetes</taxon>
        <taxon>Diversisporales</taxon>
        <taxon>Gigasporaceae</taxon>
        <taxon>Dentiscutata</taxon>
    </lineage>
</organism>
<keyword evidence="2" id="KW-1185">Reference proteome</keyword>
<evidence type="ECO:0000313" key="2">
    <source>
        <dbReference type="Proteomes" id="UP000789702"/>
    </source>
</evidence>
<sequence length="616" mass="71723">IVALYVPLVNAVNIIAREINHIYENAECNKEICLIMTNRVKTAEYAIEMMMRNIEDNQENIRKKEYYLAFQSFINVLQKVKDYTKNVAKLKGYKKFLSANDVRIRYEKLTDEYNKCMGDLQFTLAVVNETQRNRDSAKVTKALADVQAKIDMIAQEIAIIKSQNSNDVHAHNINPNELSEPHQTSKSDIRGSDQLPITRKFYKGGVEVACKPIRDPNKKLEAELAILKKLGESPHILRFYGLSNYDNHKVMIFDWAKYGNLKELYNIYKIPWPRKAQIIRDICRGIVFLRRVNVLHHDIRCENIFVRDNLDPKIGNFRYARDADDITTNLSGLVTDILRWMSPELIKKYKQNKYEEKVYTFNCEIFSFGMLIWELCYEKLPYIDYDAVTISDHVLIGKREKLLLGRFRNPVDKEIQKEFIEVIDKTWHHVPHQRIALANLHNRLEALAVNYPTSPTEKLLQDKTNSFDKTMGEEGPSVRFEVPVTPLEKGIEFHQAKNYKSAWKCFEENANLEAADNNHTIAQVRYAVALLSNLSKDDDEATKEDNRNQILHYFKLAAEKKNADAMYYLGDIYVHGKFKVQQNNDNRELGMKYLKLASDSNHENAIKLLRQLSIKK</sequence>
<comment type="caution">
    <text evidence="1">The sequence shown here is derived from an EMBL/GenBank/DDBJ whole genome shotgun (WGS) entry which is preliminary data.</text>
</comment>
<gene>
    <name evidence="1" type="ORF">DHETER_LOCUS4469</name>
</gene>
<reference evidence="1" key="1">
    <citation type="submission" date="2021-06" db="EMBL/GenBank/DDBJ databases">
        <authorList>
            <person name="Kallberg Y."/>
            <person name="Tangrot J."/>
            <person name="Rosling A."/>
        </authorList>
    </citation>
    <scope>NUCLEOTIDE SEQUENCE</scope>
    <source>
        <strain evidence="1">IL203A</strain>
    </source>
</reference>
<accession>A0ACA9LLD3</accession>
<dbReference type="Proteomes" id="UP000789702">
    <property type="component" value="Unassembled WGS sequence"/>
</dbReference>
<evidence type="ECO:0000313" key="1">
    <source>
        <dbReference type="EMBL" id="CAG8533406.1"/>
    </source>
</evidence>